<proteinExistence type="predicted"/>
<evidence type="ECO:0000313" key="2">
    <source>
        <dbReference type="Proteomes" id="UP000244722"/>
    </source>
</evidence>
<dbReference type="AlphaFoldDB" id="A0A2T7A928"/>
<comment type="caution">
    <text evidence="1">The sequence shown here is derived from an EMBL/GenBank/DDBJ whole genome shotgun (WGS) entry which is preliminary data.</text>
</comment>
<keyword evidence="2" id="KW-1185">Reference proteome</keyword>
<reference evidence="1 2" key="1">
    <citation type="submission" date="2017-04" db="EMBL/GenBank/DDBJ databases">
        <title>Draft genome sequence of Tuber borchii Vittad., a whitish edible truffle.</title>
        <authorList>
            <consortium name="DOE Joint Genome Institute"/>
            <person name="Murat C."/>
            <person name="Kuo A."/>
            <person name="Barry K.W."/>
            <person name="Clum A."/>
            <person name="Dockter R.B."/>
            <person name="Fauchery L."/>
            <person name="Iotti M."/>
            <person name="Kohler A."/>
            <person name="Labutti K."/>
            <person name="Lindquist E.A."/>
            <person name="Lipzen A."/>
            <person name="Ohm R.A."/>
            <person name="Wang M."/>
            <person name="Grigoriev I.V."/>
            <person name="Zambonelli A."/>
            <person name="Martin F.M."/>
        </authorList>
    </citation>
    <scope>NUCLEOTIDE SEQUENCE [LARGE SCALE GENOMIC DNA]</scope>
    <source>
        <strain evidence="1 2">Tbo3840</strain>
    </source>
</reference>
<accession>A0A2T7A928</accession>
<organism evidence="1 2">
    <name type="scientific">Tuber borchii</name>
    <name type="common">White truffle</name>
    <dbReference type="NCBI Taxonomy" id="42251"/>
    <lineage>
        <taxon>Eukaryota</taxon>
        <taxon>Fungi</taxon>
        <taxon>Dikarya</taxon>
        <taxon>Ascomycota</taxon>
        <taxon>Pezizomycotina</taxon>
        <taxon>Pezizomycetes</taxon>
        <taxon>Pezizales</taxon>
        <taxon>Tuberaceae</taxon>
        <taxon>Tuber</taxon>
    </lineage>
</organism>
<sequence>MFLGAFSPVPYKYNILGAILNLLHLPPKSHSNPLPTTGAPCRPRTAQHYCRTIVTSQPTIPAPGYQERITRRKLFSIYTELPYGACAKQPWFGNMIPHTAYPTRTRQYDARLPTTTPANQII</sequence>
<evidence type="ECO:0000313" key="1">
    <source>
        <dbReference type="EMBL" id="PUU84247.1"/>
    </source>
</evidence>
<protein>
    <submittedName>
        <fullName evidence="1">Uncharacterized protein</fullName>
    </submittedName>
</protein>
<dbReference type="EMBL" id="NESQ01000002">
    <property type="protein sequence ID" value="PUU84247.1"/>
    <property type="molecule type" value="Genomic_DNA"/>
</dbReference>
<gene>
    <name evidence="1" type="ORF">B9Z19DRAFT_1070512</name>
</gene>
<name>A0A2T7A928_TUBBO</name>
<dbReference type="Proteomes" id="UP000244722">
    <property type="component" value="Unassembled WGS sequence"/>
</dbReference>